<dbReference type="AlphaFoldDB" id="A0A5K3FQI2"/>
<sequence>MPDSRHIGDYSLTEGKELGVVTASCDRGRDFLLRGVPRGLNDAPKTEGQSASEFWVSVTEPRNGPTGEEDDQVKDTQKPCFPPFIKRLHFCLALFLTIPWGRSVQ</sequence>
<name>A0A5K3FQI2_MESCO</name>
<reference evidence="1" key="1">
    <citation type="submission" date="2019-11" db="UniProtKB">
        <authorList>
            <consortium name="WormBaseParasite"/>
        </authorList>
    </citation>
    <scope>IDENTIFICATION</scope>
</reference>
<dbReference type="WBParaSite" id="MCU_009701-RA">
    <property type="protein sequence ID" value="MCU_009701-RA"/>
    <property type="gene ID" value="MCU_009701"/>
</dbReference>
<proteinExistence type="predicted"/>
<accession>A0A5K3FQI2</accession>
<organism evidence="1">
    <name type="scientific">Mesocestoides corti</name>
    <name type="common">Flatworm</name>
    <dbReference type="NCBI Taxonomy" id="53468"/>
    <lineage>
        <taxon>Eukaryota</taxon>
        <taxon>Metazoa</taxon>
        <taxon>Spiralia</taxon>
        <taxon>Lophotrochozoa</taxon>
        <taxon>Platyhelminthes</taxon>
        <taxon>Cestoda</taxon>
        <taxon>Eucestoda</taxon>
        <taxon>Cyclophyllidea</taxon>
        <taxon>Mesocestoididae</taxon>
        <taxon>Mesocestoides</taxon>
    </lineage>
</organism>
<protein>
    <submittedName>
        <fullName evidence="1">Cadherin_pro domain-containing protein</fullName>
    </submittedName>
</protein>
<evidence type="ECO:0000313" key="1">
    <source>
        <dbReference type="WBParaSite" id="MCU_009701-RA"/>
    </source>
</evidence>